<dbReference type="RefSeq" id="WP_345401677.1">
    <property type="nucleotide sequence ID" value="NZ_BAABLA010000107.1"/>
</dbReference>
<keyword evidence="1" id="KW-0812">Transmembrane</keyword>
<sequence>MNRYIATVTTLAGLATATIGVWGLVHPTSFGEFAGFGYHEHFLHDIGAFQLGLGVTLLLAALWSDALATVLAGFLVANTAHTVNHAVDLHLGGDAWQAWALGAVSVAVAVALVLRFRQLGNSTTEPTRTPERPDADVRG</sequence>
<keyword evidence="1" id="KW-0472">Membrane</keyword>
<comment type="caution">
    <text evidence="2">The sequence shown here is derived from an EMBL/GenBank/DDBJ whole genome shotgun (WGS) entry which is preliminary data.</text>
</comment>
<feature type="transmembrane region" description="Helical" evidence="1">
    <location>
        <begin position="96"/>
        <end position="114"/>
    </location>
</feature>
<proteinExistence type="predicted"/>
<reference evidence="3" key="1">
    <citation type="journal article" date="2019" name="Int. J. Syst. Evol. Microbiol.">
        <title>The Global Catalogue of Microorganisms (GCM) 10K type strain sequencing project: providing services to taxonomists for standard genome sequencing and annotation.</title>
        <authorList>
            <consortium name="The Broad Institute Genomics Platform"/>
            <consortium name="The Broad Institute Genome Sequencing Center for Infectious Disease"/>
            <person name="Wu L."/>
            <person name="Ma J."/>
        </authorList>
    </citation>
    <scope>NUCLEOTIDE SEQUENCE [LARGE SCALE GENOMIC DNA]</scope>
    <source>
        <strain evidence="3">KCTC 32255</strain>
    </source>
</reference>
<protein>
    <recommendedName>
        <fullName evidence="4">DoxX-like family protein</fullName>
    </recommendedName>
</protein>
<organism evidence="2 3">
    <name type="scientific">Haloechinothrix salitolerans</name>
    <dbReference type="NCBI Taxonomy" id="926830"/>
    <lineage>
        <taxon>Bacteria</taxon>
        <taxon>Bacillati</taxon>
        <taxon>Actinomycetota</taxon>
        <taxon>Actinomycetes</taxon>
        <taxon>Pseudonocardiales</taxon>
        <taxon>Pseudonocardiaceae</taxon>
        <taxon>Haloechinothrix</taxon>
    </lineage>
</organism>
<keyword evidence="3" id="KW-1185">Reference proteome</keyword>
<evidence type="ECO:0000313" key="2">
    <source>
        <dbReference type="EMBL" id="MFC6870446.1"/>
    </source>
</evidence>
<accession>A0ABW2C534</accession>
<name>A0ABW2C534_9PSEU</name>
<evidence type="ECO:0000256" key="1">
    <source>
        <dbReference type="SAM" id="Phobius"/>
    </source>
</evidence>
<feature type="transmembrane region" description="Helical" evidence="1">
    <location>
        <begin position="46"/>
        <end position="76"/>
    </location>
</feature>
<dbReference type="EMBL" id="JBHSXX010000001">
    <property type="protein sequence ID" value="MFC6870446.1"/>
    <property type="molecule type" value="Genomic_DNA"/>
</dbReference>
<gene>
    <name evidence="2" type="ORF">ACFQGD_25255</name>
</gene>
<evidence type="ECO:0000313" key="3">
    <source>
        <dbReference type="Proteomes" id="UP001596337"/>
    </source>
</evidence>
<keyword evidence="1" id="KW-1133">Transmembrane helix</keyword>
<dbReference type="Proteomes" id="UP001596337">
    <property type="component" value="Unassembled WGS sequence"/>
</dbReference>
<evidence type="ECO:0008006" key="4">
    <source>
        <dbReference type="Google" id="ProtNLM"/>
    </source>
</evidence>
<feature type="transmembrane region" description="Helical" evidence="1">
    <location>
        <begin position="6"/>
        <end position="25"/>
    </location>
</feature>